<dbReference type="InterPro" id="IPR036249">
    <property type="entry name" value="Thioredoxin-like_sf"/>
</dbReference>
<evidence type="ECO:0000313" key="10">
    <source>
        <dbReference type="EMBL" id="KAK8893962.1"/>
    </source>
</evidence>
<accession>A0ABR2KS53</accession>
<gene>
    <name evidence="10" type="ORF">M9Y10_022391</name>
</gene>
<keyword evidence="7" id="KW-0676">Redox-active center</keyword>
<keyword evidence="11" id="KW-1185">Reference proteome</keyword>
<evidence type="ECO:0000256" key="1">
    <source>
        <dbReference type="ARBA" id="ARBA00001182"/>
    </source>
</evidence>
<evidence type="ECO:0000256" key="2">
    <source>
        <dbReference type="ARBA" id="ARBA00004319"/>
    </source>
</evidence>
<evidence type="ECO:0000256" key="8">
    <source>
        <dbReference type="SAM" id="SignalP"/>
    </source>
</evidence>
<feature type="chain" id="PRO_5046420533" description="protein disulfide-isomerase" evidence="8">
    <location>
        <begin position="20"/>
        <end position="498"/>
    </location>
</feature>
<dbReference type="SUPFAM" id="SSF52833">
    <property type="entry name" value="Thioredoxin-like"/>
    <property type="match status" value="1"/>
</dbReference>
<feature type="domain" description="Thioredoxin" evidence="9">
    <location>
        <begin position="20"/>
        <end position="113"/>
    </location>
</feature>
<comment type="subcellular location">
    <subcellularLocation>
        <location evidence="2">Endoplasmic reticulum lumen</location>
    </subcellularLocation>
</comment>
<name>A0ABR2KS53_9EUKA</name>
<evidence type="ECO:0000256" key="3">
    <source>
        <dbReference type="ARBA" id="ARBA00006347"/>
    </source>
</evidence>
<dbReference type="InterPro" id="IPR013766">
    <property type="entry name" value="Thioredoxin_domain"/>
</dbReference>
<comment type="similarity">
    <text evidence="3">Belongs to the protein disulfide isomerase family.</text>
</comment>
<dbReference type="Gene3D" id="3.40.30.10">
    <property type="entry name" value="Glutaredoxin"/>
    <property type="match status" value="1"/>
</dbReference>
<evidence type="ECO:0000256" key="4">
    <source>
        <dbReference type="ARBA" id="ARBA00012723"/>
    </source>
</evidence>
<evidence type="ECO:0000256" key="6">
    <source>
        <dbReference type="ARBA" id="ARBA00023235"/>
    </source>
</evidence>
<dbReference type="Proteomes" id="UP001470230">
    <property type="component" value="Unassembled WGS sequence"/>
</dbReference>
<dbReference type="PANTHER" id="PTHR18929">
    <property type="entry name" value="PROTEIN DISULFIDE ISOMERASE"/>
    <property type="match status" value="1"/>
</dbReference>
<keyword evidence="5" id="KW-0256">Endoplasmic reticulum</keyword>
<dbReference type="CDD" id="cd02961">
    <property type="entry name" value="PDI_a_family"/>
    <property type="match status" value="1"/>
</dbReference>
<comment type="catalytic activity">
    <reaction evidence="1">
        <text>Catalyzes the rearrangement of -S-S- bonds in proteins.</text>
        <dbReference type="EC" id="5.3.4.1"/>
    </reaction>
</comment>
<keyword evidence="8" id="KW-0732">Signal</keyword>
<organism evidence="10 11">
    <name type="scientific">Tritrichomonas musculus</name>
    <dbReference type="NCBI Taxonomy" id="1915356"/>
    <lineage>
        <taxon>Eukaryota</taxon>
        <taxon>Metamonada</taxon>
        <taxon>Parabasalia</taxon>
        <taxon>Tritrichomonadida</taxon>
        <taxon>Tritrichomonadidae</taxon>
        <taxon>Tritrichomonas</taxon>
    </lineage>
</organism>
<evidence type="ECO:0000259" key="9">
    <source>
        <dbReference type="Pfam" id="PF00085"/>
    </source>
</evidence>
<sequence>MTLFFLAIISSILKRAVMGNSKSFDKLISQNPYSLVLFKTSGCGECKQLLSILDKITDKYEGKISMIVVDAEVSADIAKNYSVADIPSIAVFGSGRFIRFYQGEWNEIKITEFCDNLLSQKPDLLEDIFDVYNFQTKLPANLVVFDQNQISVGESLLRQFAGRLNIGIIKNESIKHNIEISSHFGKDDDEQNESPSNGVALLTRPSDGFSKIVDSLDFEYLEKIVNPIIVRIENQESFGKSPRSNHTIVAYVDERDPLQLYDIQNLFHSISKVYDENQLSYQYCDFYRCTNTAKQLGITNYGNPVFVLSSKPESNNKKLNNDQYQLYADPSPSSDEFLDWLSTYLNPDQSTSSSANKQKNIPELFARNFVQVALDPKIDVIILLTAPGMQKSKEAYENMLNLMDIFRPFKKHIQFYQFNPNSQHIPGLQFPRSDVPQISVWASEGGQNGATFSAVMPFKSLINNMMQLIKTKISPAHIRDITSRAQEISDKQKIEKPL</sequence>
<feature type="signal peptide" evidence="8">
    <location>
        <begin position="1"/>
        <end position="19"/>
    </location>
</feature>
<dbReference type="Pfam" id="PF00085">
    <property type="entry name" value="Thioredoxin"/>
    <property type="match status" value="1"/>
</dbReference>
<evidence type="ECO:0000313" key="11">
    <source>
        <dbReference type="Proteomes" id="UP001470230"/>
    </source>
</evidence>
<dbReference type="PANTHER" id="PTHR18929:SF132">
    <property type="entry name" value="PROTEIN DISULFIDE-ISOMERASE A3"/>
    <property type="match status" value="1"/>
</dbReference>
<evidence type="ECO:0000256" key="5">
    <source>
        <dbReference type="ARBA" id="ARBA00022824"/>
    </source>
</evidence>
<comment type="caution">
    <text evidence="10">The sequence shown here is derived from an EMBL/GenBank/DDBJ whole genome shotgun (WGS) entry which is preliminary data.</text>
</comment>
<protein>
    <recommendedName>
        <fullName evidence="4">protein disulfide-isomerase</fullName>
        <ecNumber evidence="4">5.3.4.1</ecNumber>
    </recommendedName>
</protein>
<keyword evidence="6" id="KW-0413">Isomerase</keyword>
<evidence type="ECO:0000256" key="7">
    <source>
        <dbReference type="ARBA" id="ARBA00023284"/>
    </source>
</evidence>
<reference evidence="10 11" key="1">
    <citation type="submission" date="2024-04" db="EMBL/GenBank/DDBJ databases">
        <title>Tritrichomonas musculus Genome.</title>
        <authorList>
            <person name="Alves-Ferreira E."/>
            <person name="Grigg M."/>
            <person name="Lorenzi H."/>
            <person name="Galac M."/>
        </authorList>
    </citation>
    <scope>NUCLEOTIDE SEQUENCE [LARGE SCALE GENOMIC DNA]</scope>
    <source>
        <strain evidence="10 11">EAF2021</strain>
    </source>
</reference>
<dbReference type="EC" id="5.3.4.1" evidence="4"/>
<dbReference type="EMBL" id="JAPFFF010000003">
    <property type="protein sequence ID" value="KAK8893962.1"/>
    <property type="molecule type" value="Genomic_DNA"/>
</dbReference>
<proteinExistence type="inferred from homology"/>